<dbReference type="RefSeq" id="WP_033360298.1">
    <property type="nucleotide sequence ID" value="NZ_CP073767.1"/>
</dbReference>
<keyword evidence="1" id="KW-0812">Transmembrane</keyword>
<evidence type="ECO:0000256" key="1">
    <source>
        <dbReference type="SAM" id="Phobius"/>
    </source>
</evidence>
<dbReference type="OrthoDB" id="3405898at2"/>
<reference evidence="2" key="1">
    <citation type="submission" date="2021-04" db="EMBL/GenBank/DDBJ databases">
        <title>Dactylosporangium aurantiacum NRRL B-8018 full assembly.</title>
        <authorList>
            <person name="Hartkoorn R.C."/>
            <person name="Beaudoing E."/>
            <person name="Hot D."/>
        </authorList>
    </citation>
    <scope>NUCLEOTIDE SEQUENCE</scope>
    <source>
        <strain evidence="2">NRRL B-8018</strain>
    </source>
</reference>
<gene>
    <name evidence="2" type="ORF">Daura_15440</name>
</gene>
<dbReference type="KEGG" id="daur:Daura_15440"/>
<evidence type="ECO:0000313" key="3">
    <source>
        <dbReference type="Proteomes" id="UP001058003"/>
    </source>
</evidence>
<organism evidence="2 3">
    <name type="scientific">Dactylosporangium aurantiacum</name>
    <dbReference type="NCBI Taxonomy" id="35754"/>
    <lineage>
        <taxon>Bacteria</taxon>
        <taxon>Bacillati</taxon>
        <taxon>Actinomycetota</taxon>
        <taxon>Actinomycetes</taxon>
        <taxon>Micromonosporales</taxon>
        <taxon>Micromonosporaceae</taxon>
        <taxon>Dactylosporangium</taxon>
    </lineage>
</organism>
<proteinExistence type="predicted"/>
<keyword evidence="1" id="KW-1133">Transmembrane helix</keyword>
<feature type="transmembrane region" description="Helical" evidence="1">
    <location>
        <begin position="49"/>
        <end position="69"/>
    </location>
</feature>
<feature type="transmembrane region" description="Helical" evidence="1">
    <location>
        <begin position="94"/>
        <end position="115"/>
    </location>
</feature>
<accession>A0A9Q9IJS0</accession>
<protein>
    <submittedName>
        <fullName evidence="2">Uncharacterized protein</fullName>
    </submittedName>
</protein>
<keyword evidence="1" id="KW-0472">Membrane</keyword>
<dbReference type="EMBL" id="CP073767">
    <property type="protein sequence ID" value="UWZ57422.1"/>
    <property type="molecule type" value="Genomic_DNA"/>
</dbReference>
<name>A0A9Q9IJS0_9ACTN</name>
<feature type="transmembrane region" description="Helical" evidence="1">
    <location>
        <begin position="18"/>
        <end position="37"/>
    </location>
</feature>
<keyword evidence="3" id="KW-1185">Reference proteome</keyword>
<feature type="transmembrane region" description="Helical" evidence="1">
    <location>
        <begin position="127"/>
        <end position="148"/>
    </location>
</feature>
<sequence>MTSLTAPAAARPRRAGTVYLTIMASLVLAWFATVLLWDGDPSTHRTTGTTLMFLMPLVLLAVAQAWYWWLRTRSRPVALDVRDGAFIAPADNRLLSAFAVTALAGIAMPSGSLLLLASPDMPRSTSVLGWVGAGCALALFLMSSRAFVRGAGQIEVRPEGLRMTYAYGRRDVPWEAVAAGPLRRETLWDPGMRIGRPDLVRSTGLAVRRPRRVFLPVSWSHVRREFLADAVNYYLATPAARPTIGTAGGYVHLRRVLGTD</sequence>
<evidence type="ECO:0000313" key="2">
    <source>
        <dbReference type="EMBL" id="UWZ57422.1"/>
    </source>
</evidence>
<dbReference type="AlphaFoldDB" id="A0A9Q9IJS0"/>
<dbReference type="Proteomes" id="UP001058003">
    <property type="component" value="Chromosome"/>
</dbReference>